<dbReference type="Proteomes" id="UP001519310">
    <property type="component" value="Unassembled WGS sequence"/>
</dbReference>
<feature type="compositionally biased region" description="Polar residues" evidence="1">
    <location>
        <begin position="165"/>
        <end position="175"/>
    </location>
</feature>
<name>A0ABS4KZ58_STRAV</name>
<dbReference type="EMBL" id="JAGGLQ010000001">
    <property type="protein sequence ID" value="MBP2034796.1"/>
    <property type="molecule type" value="Genomic_DNA"/>
</dbReference>
<reference evidence="2 3" key="1">
    <citation type="submission" date="2021-03" db="EMBL/GenBank/DDBJ databases">
        <title>Genomic Encyclopedia of Type Strains, Phase IV (KMG-IV): sequencing the most valuable type-strain genomes for metagenomic binning, comparative biology and taxonomic classification.</title>
        <authorList>
            <person name="Goeker M."/>
        </authorList>
    </citation>
    <scope>NUCLEOTIDE SEQUENCE [LARGE SCALE GENOMIC DNA]</scope>
    <source>
        <strain evidence="2 3">DSM 40526</strain>
    </source>
</reference>
<keyword evidence="3" id="KW-1185">Reference proteome</keyword>
<evidence type="ECO:0000313" key="3">
    <source>
        <dbReference type="Proteomes" id="UP001519310"/>
    </source>
</evidence>
<evidence type="ECO:0000256" key="1">
    <source>
        <dbReference type="SAM" id="MobiDB-lite"/>
    </source>
</evidence>
<evidence type="ECO:0000313" key="2">
    <source>
        <dbReference type="EMBL" id="MBP2034796.1"/>
    </source>
</evidence>
<sequence>MGRLLLETYPTIAGTAVWDGYLETLTTGTTYEGEPFTYQEVVAGVARKSGHSVRASRLDDHLIVSWLRHDTSERETRRLSDMQRLGNLGWASWNLVTDTVTWPDQVYAVFDRDPADGPMALEELPDTWSPKNLPALASAVERLLGTGRRSTRHSGSSARTGCATCGSSPRRTGPSTAPPSGCTASSRT</sequence>
<proteinExistence type="predicted"/>
<feature type="compositionally biased region" description="Low complexity" evidence="1">
    <location>
        <begin position="147"/>
        <end position="161"/>
    </location>
</feature>
<gene>
    <name evidence="2" type="ORF">J2Z77_000580</name>
</gene>
<organism evidence="2 3">
    <name type="scientific">Streptomyces avidinii</name>
    <dbReference type="NCBI Taxonomy" id="1895"/>
    <lineage>
        <taxon>Bacteria</taxon>
        <taxon>Bacillati</taxon>
        <taxon>Actinomycetota</taxon>
        <taxon>Actinomycetes</taxon>
        <taxon>Kitasatosporales</taxon>
        <taxon>Streptomycetaceae</taxon>
        <taxon>Streptomyces</taxon>
    </lineage>
</organism>
<dbReference type="Gene3D" id="3.30.450.20">
    <property type="entry name" value="PAS domain"/>
    <property type="match status" value="1"/>
</dbReference>
<feature type="region of interest" description="Disordered" evidence="1">
    <location>
        <begin position="147"/>
        <end position="188"/>
    </location>
</feature>
<comment type="caution">
    <text evidence="2">The sequence shown here is derived from an EMBL/GenBank/DDBJ whole genome shotgun (WGS) entry which is preliminary data.</text>
</comment>
<accession>A0ABS4KZ58</accession>
<dbReference type="RefSeq" id="WP_189965466.1">
    <property type="nucleotide sequence ID" value="NZ_BMVL01000002.1"/>
</dbReference>
<protein>
    <submittedName>
        <fullName evidence="2">Uncharacterized protein</fullName>
    </submittedName>
</protein>